<name>A0A0X3APQ2_9FLAO</name>
<evidence type="ECO:0000313" key="1">
    <source>
        <dbReference type="EMBL" id="CVK15848.1"/>
    </source>
</evidence>
<evidence type="ECO:0008006" key="3">
    <source>
        <dbReference type="Google" id="ProtNLM"/>
    </source>
</evidence>
<dbReference type="Proteomes" id="UP000182761">
    <property type="component" value="Unassembled WGS sequence"/>
</dbReference>
<reference evidence="1 2" key="1">
    <citation type="submission" date="2016-01" db="EMBL/GenBank/DDBJ databases">
        <authorList>
            <person name="McClelland M."/>
            <person name="Jain A."/>
            <person name="Saraogi P."/>
            <person name="Mendelson R."/>
            <person name="Westerman R."/>
            <person name="SanMiguel P."/>
            <person name="Csonka L."/>
        </authorList>
    </citation>
    <scope>NUCLEOTIDE SEQUENCE [LARGE SCALE GENOMIC DNA]</scope>
    <source>
        <strain evidence="1 2">R-53146</strain>
    </source>
</reference>
<sequence length="370" mass="43007">MDNSRIIQLIENPGKLKFSDKNYIEDLITKYPFAQSFHLVYLNWKNRYISDSLNKKDLQKISIYTSYRELIKKSTDDNKKLMKSVTTTEDIIREEENKNLLADENIILESIDSNEFMEEENNLIKLNEIDVNYEKILNKIKTSEELLSDSSKKLDFQPVEDTSKIQLLSSNEEELSKKSNFLNKDILYTNIEKLGISHLFTSNFGTQIGSEIENSDIEELNEKFDESKIKDASLNDQNIENEKENITLGLGKLTFNQWISLSKQKNASKAKKTIPQQERQNNIISNFIENNPKIKPVAKDTQYSKDVEFKKEEIQDIANLMTITLAQLYVEQGKYDTALTAFKILSLKYPEKSSFFASEIRRIKKIKNSK</sequence>
<dbReference type="OrthoDB" id="594666at2"/>
<proteinExistence type="predicted"/>
<evidence type="ECO:0000313" key="2">
    <source>
        <dbReference type="Proteomes" id="UP000182761"/>
    </source>
</evidence>
<dbReference type="STRING" id="1586267.GCA_001418685_00683"/>
<organism evidence="1 2">
    <name type="scientific">Apibacter mensalis</name>
    <dbReference type="NCBI Taxonomy" id="1586267"/>
    <lineage>
        <taxon>Bacteria</taxon>
        <taxon>Pseudomonadati</taxon>
        <taxon>Bacteroidota</taxon>
        <taxon>Flavobacteriia</taxon>
        <taxon>Flavobacteriales</taxon>
        <taxon>Weeksellaceae</taxon>
        <taxon>Apibacter</taxon>
    </lineage>
</organism>
<dbReference type="RefSeq" id="WP_055425069.1">
    <property type="nucleotide sequence ID" value="NZ_FCOR01000003.1"/>
</dbReference>
<accession>A0A0X3APQ2</accession>
<gene>
    <name evidence="1" type="ORF">Ga0061079_103159</name>
</gene>
<keyword evidence="2" id="KW-1185">Reference proteome</keyword>
<dbReference type="EMBL" id="FCOR01000003">
    <property type="protein sequence ID" value="CVK15848.1"/>
    <property type="molecule type" value="Genomic_DNA"/>
</dbReference>
<protein>
    <recommendedName>
        <fullName evidence="3">Tetratricopeptide repeat-containing protein</fullName>
    </recommendedName>
</protein>
<dbReference type="AlphaFoldDB" id="A0A0X3APQ2"/>